<gene>
    <name evidence="6" type="primary">glgX</name>
    <name evidence="6" type="ORF">I7412_15615</name>
</gene>
<evidence type="ECO:0000313" key="7">
    <source>
        <dbReference type="Proteomes" id="UP000604475"/>
    </source>
</evidence>
<accession>A0A937RLE6</accession>
<comment type="similarity">
    <text evidence="1">Belongs to the glycosyl hydrolase 13 family.</text>
</comment>
<dbReference type="NCBIfam" id="TIGR02100">
    <property type="entry name" value="glgX_debranch"/>
    <property type="match status" value="1"/>
</dbReference>
<dbReference type="EMBL" id="JAEACQ010000191">
    <property type="protein sequence ID" value="MBL7628553.1"/>
    <property type="molecule type" value="Genomic_DNA"/>
</dbReference>
<feature type="region of interest" description="Disordered" evidence="4">
    <location>
        <begin position="1"/>
        <end position="26"/>
    </location>
</feature>
<dbReference type="GO" id="GO:0005980">
    <property type="term" value="P:glycogen catabolic process"/>
    <property type="evidence" value="ECO:0007669"/>
    <property type="project" value="InterPro"/>
</dbReference>
<dbReference type="PANTHER" id="PTHR43002">
    <property type="entry name" value="GLYCOGEN DEBRANCHING ENZYME"/>
    <property type="match status" value="1"/>
</dbReference>
<feature type="region of interest" description="Disordered" evidence="4">
    <location>
        <begin position="157"/>
        <end position="183"/>
    </location>
</feature>
<evidence type="ECO:0000259" key="5">
    <source>
        <dbReference type="SMART" id="SM00642"/>
    </source>
</evidence>
<dbReference type="InterPro" id="IPR006047">
    <property type="entry name" value="GH13_cat_dom"/>
</dbReference>
<evidence type="ECO:0000256" key="4">
    <source>
        <dbReference type="SAM" id="MobiDB-lite"/>
    </source>
</evidence>
<dbReference type="InterPro" id="IPR011837">
    <property type="entry name" value="Glycogen_debranch_GlgX"/>
</dbReference>
<dbReference type="Gene3D" id="2.60.40.1180">
    <property type="entry name" value="Golgi alpha-mannosidase II"/>
    <property type="match status" value="1"/>
</dbReference>
<protein>
    <submittedName>
        <fullName evidence="6">Glycogen debranching protein GlgX</fullName>
    </submittedName>
</protein>
<dbReference type="InterPro" id="IPR014756">
    <property type="entry name" value="Ig_E-set"/>
</dbReference>
<dbReference type="InterPro" id="IPR004193">
    <property type="entry name" value="Glyco_hydro_13_N"/>
</dbReference>
<dbReference type="InterPro" id="IPR044505">
    <property type="entry name" value="GlgX_Isoamylase_N_E_set"/>
</dbReference>
<keyword evidence="2" id="KW-0378">Hydrolase</keyword>
<feature type="compositionally biased region" description="Basic and acidic residues" evidence="4">
    <location>
        <begin position="496"/>
        <end position="511"/>
    </location>
</feature>
<dbReference type="SUPFAM" id="SSF81296">
    <property type="entry name" value="E set domains"/>
    <property type="match status" value="1"/>
</dbReference>
<dbReference type="GO" id="GO:0004135">
    <property type="term" value="F:amylo-alpha-1,6-glucosidase activity"/>
    <property type="evidence" value="ECO:0007669"/>
    <property type="project" value="InterPro"/>
</dbReference>
<dbReference type="InterPro" id="IPR013780">
    <property type="entry name" value="Glyco_hydro_b"/>
</dbReference>
<proteinExistence type="inferred from homology"/>
<dbReference type="Proteomes" id="UP000604475">
    <property type="component" value="Unassembled WGS sequence"/>
</dbReference>
<feature type="compositionally biased region" description="Low complexity" evidence="4">
    <location>
        <begin position="587"/>
        <end position="597"/>
    </location>
</feature>
<name>A0A937RLE6_9ACTN</name>
<feature type="compositionally biased region" description="Basic and acidic residues" evidence="4">
    <location>
        <begin position="598"/>
        <end position="617"/>
    </location>
</feature>
<dbReference type="SUPFAM" id="SSF51445">
    <property type="entry name" value="(Trans)glycosidases"/>
    <property type="match status" value="1"/>
</dbReference>
<organism evidence="6 7">
    <name type="scientific">Frankia nepalensis</name>
    <dbReference type="NCBI Taxonomy" id="1836974"/>
    <lineage>
        <taxon>Bacteria</taxon>
        <taxon>Bacillati</taxon>
        <taxon>Actinomycetota</taxon>
        <taxon>Actinomycetes</taxon>
        <taxon>Frankiales</taxon>
        <taxon>Frankiaceae</taxon>
        <taxon>Frankia</taxon>
    </lineage>
</organism>
<dbReference type="SMART" id="SM00642">
    <property type="entry name" value="Aamy"/>
    <property type="match status" value="1"/>
</dbReference>
<dbReference type="InterPro" id="IPR013783">
    <property type="entry name" value="Ig-like_fold"/>
</dbReference>
<dbReference type="Gene3D" id="2.60.40.10">
    <property type="entry name" value="Immunoglobulins"/>
    <property type="match status" value="1"/>
</dbReference>
<dbReference type="SUPFAM" id="SSF51011">
    <property type="entry name" value="Glycosyl hydrolase domain"/>
    <property type="match status" value="1"/>
</dbReference>
<dbReference type="Pfam" id="PF00128">
    <property type="entry name" value="Alpha-amylase"/>
    <property type="match status" value="1"/>
</dbReference>
<keyword evidence="3" id="KW-0326">Glycosidase</keyword>
<dbReference type="AlphaFoldDB" id="A0A937RLE6"/>
<dbReference type="InterPro" id="IPR017853">
    <property type="entry name" value="GH"/>
</dbReference>
<feature type="region of interest" description="Disordered" evidence="4">
    <location>
        <begin position="587"/>
        <end position="639"/>
    </location>
</feature>
<dbReference type="CDD" id="cd02856">
    <property type="entry name" value="E_set_GDE_Isoamylase_N"/>
    <property type="match status" value="1"/>
</dbReference>
<keyword evidence="7" id="KW-1185">Reference proteome</keyword>
<dbReference type="RefSeq" id="WP_203005638.1">
    <property type="nucleotide sequence ID" value="NZ_JADWYU010000178.1"/>
</dbReference>
<comment type="caution">
    <text evidence="6">The sequence shown here is derived from an EMBL/GenBank/DDBJ whole genome shotgun (WGS) entry which is preliminary data.</text>
</comment>
<sequence>MSYTFEPGSVRPDPTRPAALPGTPYPLGVRPDAEGANVAVVAPGASAVDFCVLDGEGGETRHRLPERTGGVWHGYIPGVSVGQRYGLRAHGPYDPARGLRYNPAKLLLDPYARRVQGTLTPHPAIFGYGDGDPYGHTADGQDSTPYVPVGIVTAPAGAGRAAGSPRRGGGQAQADPTRDRPRTPWRDTVIYELHVRGFTRLHPAVPPALRGTYAGLAHPAVLDYLTGLGITAVELLPVHAHVSEPILTERGLTNFWGYNTVGFFAPHPAYAATDDPVAEFRAMVAALHGAGLEVLLDVVYNHTAEQDERGPTLSMRGLDNAVYYRLEPTDPRRYRDVTGCGNTLNVTSPHVVRLICDSLRYWVTEMGVDGFRFDLAAALARNPDGFDPAAPLLTAIGQDPVLCGVKLIAEPWDVGWGGYQVGAFPPPWAEWNDRFRATVRDTWTGRAESAADLGYRITASSDLFDHAGRPPSASVNFVTAHDGFTLADLVSYERKHNEANQEDNRDGEGHNRSCNYGVEGPTGDPAILERRRRVRRGMLATLLLSTGVPMLLAGDELGRSQGGNNNAYCQDNPVSWLAWPAERAGARPGRGGAWWPRRPAERATGDGGDRGADEKTTTTDQWTPQAPAPDPAGGDPSLPDLVAGLLALRRRSPALRRARFFHGGPSSEIRRADMTWFLADGTQMSDADWHAPHPATLVAFIAGDSLSWLEADGTPASGDSLLLVLHPGDEDIDVRLPGAPWAARYDLLLDTSSPDLTDTRATVEDRRDPLATYPAGETVRAGWSSFLVLRAHR</sequence>
<evidence type="ECO:0000256" key="1">
    <source>
        <dbReference type="ARBA" id="ARBA00008061"/>
    </source>
</evidence>
<dbReference type="Pfam" id="PF02922">
    <property type="entry name" value="CBM_48"/>
    <property type="match status" value="1"/>
</dbReference>
<feature type="region of interest" description="Disordered" evidence="4">
    <location>
        <begin position="496"/>
        <end position="524"/>
    </location>
</feature>
<dbReference type="CDD" id="cd11326">
    <property type="entry name" value="AmyAc_Glg_debranch"/>
    <property type="match status" value="1"/>
</dbReference>
<evidence type="ECO:0000256" key="3">
    <source>
        <dbReference type="ARBA" id="ARBA00023295"/>
    </source>
</evidence>
<reference evidence="6" key="1">
    <citation type="submission" date="2020-12" db="EMBL/GenBank/DDBJ databases">
        <title>Genomic characterization of non-nitrogen-fixing Frankia strains.</title>
        <authorList>
            <person name="Carlos-Shanley C."/>
            <person name="Guerra T."/>
            <person name="Hahn D."/>
        </authorList>
    </citation>
    <scope>NUCLEOTIDE SEQUENCE</scope>
    <source>
        <strain evidence="6">CN6</strain>
    </source>
</reference>
<evidence type="ECO:0000313" key="6">
    <source>
        <dbReference type="EMBL" id="MBL7628553.1"/>
    </source>
</evidence>
<evidence type="ECO:0000256" key="2">
    <source>
        <dbReference type="ARBA" id="ARBA00022801"/>
    </source>
</evidence>
<feature type="domain" description="Glycosyl hydrolase family 13 catalytic" evidence="5">
    <location>
        <begin position="192"/>
        <end position="587"/>
    </location>
</feature>
<dbReference type="Gene3D" id="3.20.20.80">
    <property type="entry name" value="Glycosidases"/>
    <property type="match status" value="1"/>
</dbReference>